<dbReference type="AlphaFoldDB" id="A0A517SHV5"/>
<proteinExistence type="predicted"/>
<dbReference type="KEGG" id="ccos:Pan44_37520"/>
<name>A0A517SHV5_9PLAN</name>
<dbReference type="Proteomes" id="UP000315700">
    <property type="component" value="Chromosome"/>
</dbReference>
<keyword evidence="2" id="KW-1185">Reference proteome</keyword>
<evidence type="ECO:0000313" key="2">
    <source>
        <dbReference type="Proteomes" id="UP000315700"/>
    </source>
</evidence>
<organism evidence="1 2">
    <name type="scientific">Caulifigura coniformis</name>
    <dbReference type="NCBI Taxonomy" id="2527983"/>
    <lineage>
        <taxon>Bacteria</taxon>
        <taxon>Pseudomonadati</taxon>
        <taxon>Planctomycetota</taxon>
        <taxon>Planctomycetia</taxon>
        <taxon>Planctomycetales</taxon>
        <taxon>Planctomycetaceae</taxon>
        <taxon>Caulifigura</taxon>
    </lineage>
</organism>
<gene>
    <name evidence="1" type="ORF">Pan44_37520</name>
</gene>
<accession>A0A517SHV5</accession>
<dbReference type="EMBL" id="CP036271">
    <property type="protein sequence ID" value="QDT55706.1"/>
    <property type="molecule type" value="Genomic_DNA"/>
</dbReference>
<protein>
    <submittedName>
        <fullName evidence="1">Uncharacterized protein</fullName>
    </submittedName>
</protein>
<reference evidence="1 2" key="1">
    <citation type="submission" date="2019-02" db="EMBL/GenBank/DDBJ databases">
        <title>Deep-cultivation of Planctomycetes and their phenomic and genomic characterization uncovers novel biology.</title>
        <authorList>
            <person name="Wiegand S."/>
            <person name="Jogler M."/>
            <person name="Boedeker C."/>
            <person name="Pinto D."/>
            <person name="Vollmers J."/>
            <person name="Rivas-Marin E."/>
            <person name="Kohn T."/>
            <person name="Peeters S.H."/>
            <person name="Heuer A."/>
            <person name="Rast P."/>
            <person name="Oberbeckmann S."/>
            <person name="Bunk B."/>
            <person name="Jeske O."/>
            <person name="Meyerdierks A."/>
            <person name="Storesund J.E."/>
            <person name="Kallscheuer N."/>
            <person name="Luecker S."/>
            <person name="Lage O.M."/>
            <person name="Pohl T."/>
            <person name="Merkel B.J."/>
            <person name="Hornburger P."/>
            <person name="Mueller R.-W."/>
            <person name="Bruemmer F."/>
            <person name="Labrenz M."/>
            <person name="Spormann A.M."/>
            <person name="Op den Camp H."/>
            <person name="Overmann J."/>
            <person name="Amann R."/>
            <person name="Jetten M.S.M."/>
            <person name="Mascher T."/>
            <person name="Medema M.H."/>
            <person name="Devos D.P."/>
            <person name="Kaster A.-K."/>
            <person name="Ovreas L."/>
            <person name="Rohde M."/>
            <person name="Galperin M.Y."/>
            <person name="Jogler C."/>
        </authorList>
    </citation>
    <scope>NUCLEOTIDE SEQUENCE [LARGE SCALE GENOMIC DNA]</scope>
    <source>
        <strain evidence="1 2">Pan44</strain>
    </source>
</reference>
<evidence type="ECO:0000313" key="1">
    <source>
        <dbReference type="EMBL" id="QDT55706.1"/>
    </source>
</evidence>
<sequence length="84" mass="9235">MSPERDGRCIALQFIRDGIVTTIGAPTEPDDLDTEATAVGLFKLLNAVYTPPEVDQVLAGLIDCVREDLERRHREAGWSPADLN</sequence>
<dbReference type="InParanoid" id="A0A517SHV5"/>
<dbReference type="RefSeq" id="WP_145031836.1">
    <property type="nucleotide sequence ID" value="NZ_CP036271.1"/>
</dbReference>